<dbReference type="RefSeq" id="XP_005757737.1">
    <property type="nucleotide sequence ID" value="XM_005757680.1"/>
</dbReference>
<keyword evidence="3" id="KW-1185">Reference proteome</keyword>
<reference evidence="2" key="2">
    <citation type="submission" date="2024-10" db="UniProtKB">
        <authorList>
            <consortium name="EnsemblProtists"/>
        </authorList>
    </citation>
    <scope>IDENTIFICATION</scope>
</reference>
<dbReference type="Proteomes" id="UP000013827">
    <property type="component" value="Unassembled WGS sequence"/>
</dbReference>
<proteinExistence type="predicted"/>
<dbReference type="KEGG" id="ehx:EMIHUDRAFT_448607"/>
<dbReference type="HOGENOM" id="CLU_2547346_0_0_1"/>
<sequence>MRTAPGFWSVSFASSRPRRCVGLGMRLPSRRRRACPESNSCIIAASAALRRLCFACDAPTPTSGSVQVTTDQGRTRSRRRADG</sequence>
<dbReference type="PaxDb" id="2903-EOD05308"/>
<feature type="compositionally biased region" description="Polar residues" evidence="1">
    <location>
        <begin position="60"/>
        <end position="72"/>
    </location>
</feature>
<organism evidence="2 3">
    <name type="scientific">Emiliania huxleyi (strain CCMP1516)</name>
    <dbReference type="NCBI Taxonomy" id="280463"/>
    <lineage>
        <taxon>Eukaryota</taxon>
        <taxon>Haptista</taxon>
        <taxon>Haptophyta</taxon>
        <taxon>Prymnesiophyceae</taxon>
        <taxon>Isochrysidales</taxon>
        <taxon>Noelaerhabdaceae</taxon>
        <taxon>Emiliania</taxon>
    </lineage>
</organism>
<dbReference type="GeneID" id="17251652"/>
<feature type="region of interest" description="Disordered" evidence="1">
    <location>
        <begin position="59"/>
        <end position="83"/>
    </location>
</feature>
<evidence type="ECO:0000313" key="3">
    <source>
        <dbReference type="Proteomes" id="UP000013827"/>
    </source>
</evidence>
<dbReference type="EnsemblProtists" id="EOD05308">
    <property type="protein sequence ID" value="EOD05308"/>
    <property type="gene ID" value="EMIHUDRAFT_448607"/>
</dbReference>
<accession>A0A0D3I223</accession>
<dbReference type="AlphaFoldDB" id="A0A0D3I223"/>
<reference evidence="3" key="1">
    <citation type="journal article" date="2013" name="Nature">
        <title>Pan genome of the phytoplankton Emiliania underpins its global distribution.</title>
        <authorList>
            <person name="Read B.A."/>
            <person name="Kegel J."/>
            <person name="Klute M.J."/>
            <person name="Kuo A."/>
            <person name="Lefebvre S.C."/>
            <person name="Maumus F."/>
            <person name="Mayer C."/>
            <person name="Miller J."/>
            <person name="Monier A."/>
            <person name="Salamov A."/>
            <person name="Young J."/>
            <person name="Aguilar M."/>
            <person name="Claverie J.M."/>
            <person name="Frickenhaus S."/>
            <person name="Gonzalez K."/>
            <person name="Herman E.K."/>
            <person name="Lin Y.C."/>
            <person name="Napier J."/>
            <person name="Ogata H."/>
            <person name="Sarno A.F."/>
            <person name="Shmutz J."/>
            <person name="Schroeder D."/>
            <person name="de Vargas C."/>
            <person name="Verret F."/>
            <person name="von Dassow P."/>
            <person name="Valentin K."/>
            <person name="Van de Peer Y."/>
            <person name="Wheeler G."/>
            <person name="Dacks J.B."/>
            <person name="Delwiche C.F."/>
            <person name="Dyhrman S.T."/>
            <person name="Glockner G."/>
            <person name="John U."/>
            <person name="Richards T."/>
            <person name="Worden A.Z."/>
            <person name="Zhang X."/>
            <person name="Grigoriev I.V."/>
            <person name="Allen A.E."/>
            <person name="Bidle K."/>
            <person name="Borodovsky M."/>
            <person name="Bowler C."/>
            <person name="Brownlee C."/>
            <person name="Cock J.M."/>
            <person name="Elias M."/>
            <person name="Gladyshev V.N."/>
            <person name="Groth M."/>
            <person name="Guda C."/>
            <person name="Hadaegh A."/>
            <person name="Iglesias-Rodriguez M.D."/>
            <person name="Jenkins J."/>
            <person name="Jones B.M."/>
            <person name="Lawson T."/>
            <person name="Leese F."/>
            <person name="Lindquist E."/>
            <person name="Lobanov A."/>
            <person name="Lomsadze A."/>
            <person name="Malik S.B."/>
            <person name="Marsh M.E."/>
            <person name="Mackinder L."/>
            <person name="Mock T."/>
            <person name="Mueller-Roeber B."/>
            <person name="Pagarete A."/>
            <person name="Parker M."/>
            <person name="Probert I."/>
            <person name="Quesneville H."/>
            <person name="Raines C."/>
            <person name="Rensing S.A."/>
            <person name="Riano-Pachon D.M."/>
            <person name="Richier S."/>
            <person name="Rokitta S."/>
            <person name="Shiraiwa Y."/>
            <person name="Soanes D.M."/>
            <person name="van der Giezen M."/>
            <person name="Wahlund T.M."/>
            <person name="Williams B."/>
            <person name="Wilson W."/>
            <person name="Wolfe G."/>
            <person name="Wurch L.L."/>
        </authorList>
    </citation>
    <scope>NUCLEOTIDE SEQUENCE</scope>
</reference>
<protein>
    <submittedName>
        <fullName evidence="2">Uncharacterized protein</fullName>
    </submittedName>
</protein>
<name>A0A0D3I223_EMIH1</name>
<evidence type="ECO:0000256" key="1">
    <source>
        <dbReference type="SAM" id="MobiDB-lite"/>
    </source>
</evidence>
<evidence type="ECO:0000313" key="2">
    <source>
        <dbReference type="EnsemblProtists" id="EOD05308"/>
    </source>
</evidence>